<evidence type="ECO:0000313" key="2">
    <source>
        <dbReference type="EMBL" id="GFS71407.1"/>
    </source>
</evidence>
<evidence type="ECO:0000313" key="3">
    <source>
        <dbReference type="Proteomes" id="UP000887013"/>
    </source>
</evidence>
<organism evidence="2 3">
    <name type="scientific">Nephila pilipes</name>
    <name type="common">Giant wood spider</name>
    <name type="synonym">Nephila maculata</name>
    <dbReference type="NCBI Taxonomy" id="299642"/>
    <lineage>
        <taxon>Eukaryota</taxon>
        <taxon>Metazoa</taxon>
        <taxon>Ecdysozoa</taxon>
        <taxon>Arthropoda</taxon>
        <taxon>Chelicerata</taxon>
        <taxon>Arachnida</taxon>
        <taxon>Araneae</taxon>
        <taxon>Araneomorphae</taxon>
        <taxon>Entelegynae</taxon>
        <taxon>Araneoidea</taxon>
        <taxon>Nephilidae</taxon>
        <taxon>Nephila</taxon>
    </lineage>
</organism>
<feature type="region of interest" description="Disordered" evidence="1">
    <location>
        <begin position="49"/>
        <end position="70"/>
    </location>
</feature>
<proteinExistence type="predicted"/>
<evidence type="ECO:0000256" key="1">
    <source>
        <dbReference type="SAM" id="MobiDB-lite"/>
    </source>
</evidence>
<feature type="region of interest" description="Disordered" evidence="1">
    <location>
        <begin position="109"/>
        <end position="136"/>
    </location>
</feature>
<dbReference type="Proteomes" id="UP000887013">
    <property type="component" value="Unassembled WGS sequence"/>
</dbReference>
<name>A0A8X6MPT3_NEPPI</name>
<sequence length="136" mass="14967">MLDSLVRVSRWVGWGTDLMRRNTVGLQINHKAARERRVTGHAQGACARLLKNPPAPPNRRDDSEATVRCGPGRKRSSFGVHIKVSALTAHKIRIGCGVLWKGTSAPGPNHLLGERTTPPREGRYFTRFGGSGRHRG</sequence>
<keyword evidence="3" id="KW-1185">Reference proteome</keyword>
<dbReference type="EMBL" id="BMAW01000901">
    <property type="protein sequence ID" value="GFS71407.1"/>
    <property type="molecule type" value="Genomic_DNA"/>
</dbReference>
<reference evidence="2" key="1">
    <citation type="submission" date="2020-08" db="EMBL/GenBank/DDBJ databases">
        <title>Multicomponent nature underlies the extraordinary mechanical properties of spider dragline silk.</title>
        <authorList>
            <person name="Kono N."/>
            <person name="Nakamura H."/>
            <person name="Mori M."/>
            <person name="Yoshida Y."/>
            <person name="Ohtoshi R."/>
            <person name="Malay A.D."/>
            <person name="Moran D.A.P."/>
            <person name="Tomita M."/>
            <person name="Numata K."/>
            <person name="Arakawa K."/>
        </authorList>
    </citation>
    <scope>NUCLEOTIDE SEQUENCE</scope>
</reference>
<dbReference type="AlphaFoldDB" id="A0A8X6MPT3"/>
<gene>
    <name evidence="2" type="ORF">NPIL_388781</name>
</gene>
<comment type="caution">
    <text evidence="2">The sequence shown here is derived from an EMBL/GenBank/DDBJ whole genome shotgun (WGS) entry which is preliminary data.</text>
</comment>
<accession>A0A8X6MPT3</accession>
<protein>
    <submittedName>
        <fullName evidence="2">Uncharacterized protein</fullName>
    </submittedName>
</protein>